<name>A0A418W1W9_9PROT</name>
<dbReference type="InterPro" id="IPR018728">
    <property type="entry name" value="DUF2268"/>
</dbReference>
<dbReference type="Pfam" id="PF10026">
    <property type="entry name" value="DUF2268"/>
    <property type="match status" value="1"/>
</dbReference>
<comment type="caution">
    <text evidence="2">The sequence shown here is derived from an EMBL/GenBank/DDBJ whole genome shotgun (WGS) entry which is preliminary data.</text>
</comment>
<evidence type="ECO:0000259" key="1">
    <source>
        <dbReference type="Pfam" id="PF10026"/>
    </source>
</evidence>
<evidence type="ECO:0000313" key="3">
    <source>
        <dbReference type="Proteomes" id="UP000283458"/>
    </source>
</evidence>
<dbReference type="RefSeq" id="WP_119829632.1">
    <property type="nucleotide sequence ID" value="NZ_QYUL01000001.1"/>
</dbReference>
<reference evidence="2 3" key="1">
    <citation type="submission" date="2018-09" db="EMBL/GenBank/DDBJ databases">
        <authorList>
            <person name="Zhu H."/>
        </authorList>
    </citation>
    <scope>NUCLEOTIDE SEQUENCE [LARGE SCALE GENOMIC DNA]</scope>
    <source>
        <strain evidence="2 3">K2W22B-5</strain>
    </source>
</reference>
<evidence type="ECO:0000313" key="2">
    <source>
        <dbReference type="EMBL" id="RJF83991.1"/>
    </source>
</evidence>
<dbReference type="AlphaFoldDB" id="A0A418W1W9"/>
<keyword evidence="3" id="KW-1185">Reference proteome</keyword>
<gene>
    <name evidence="2" type="ORF">D3877_05075</name>
</gene>
<proteinExistence type="predicted"/>
<dbReference type="Proteomes" id="UP000283458">
    <property type="component" value="Unassembled WGS sequence"/>
</dbReference>
<feature type="domain" description="DUF2268" evidence="1">
    <location>
        <begin position="73"/>
        <end position="250"/>
    </location>
</feature>
<dbReference type="EMBL" id="QYUL01000001">
    <property type="protein sequence ID" value="RJF83991.1"/>
    <property type="molecule type" value="Genomic_DNA"/>
</dbReference>
<sequence>MGRCENPVAYRPKVGGPSRSFHAVGGGDRRRSLLFQRRPVKEQEGDRMSRWAVHFLESQGDLSPWKEGILEQTSQAMERIERALSAPPVDVLYQRLSGYVIPEFGHAGYVHGIGLIFITLDPENPNFSQHLGQTLQETLAHEVHHCTRSASFGYNTVFADALISEGLADHFTDEIFDGKGQYWDHALSEDQLQVFLRRVKPILDHQRYDYDAWFFGKEEDGIPRWTGYSLGYRIVQEYLRRNPDARASALHGAPTADILGPVMDLFDA</sequence>
<dbReference type="OrthoDB" id="69012at2"/>
<organism evidence="2 3">
    <name type="scientific">Azospirillum cavernae</name>
    <dbReference type="NCBI Taxonomy" id="2320860"/>
    <lineage>
        <taxon>Bacteria</taxon>
        <taxon>Pseudomonadati</taxon>
        <taxon>Pseudomonadota</taxon>
        <taxon>Alphaproteobacteria</taxon>
        <taxon>Rhodospirillales</taxon>
        <taxon>Azospirillaceae</taxon>
        <taxon>Azospirillum</taxon>
    </lineage>
</organism>
<protein>
    <recommendedName>
        <fullName evidence="1">DUF2268 domain-containing protein</fullName>
    </recommendedName>
</protein>
<accession>A0A418W1W9</accession>